<reference evidence="13" key="1">
    <citation type="submission" date="2023-03" db="EMBL/GenBank/DDBJ databases">
        <authorList>
            <person name="Julca I."/>
        </authorList>
    </citation>
    <scope>NUCLEOTIDE SEQUENCE</scope>
</reference>
<dbReference type="Proteomes" id="UP001161247">
    <property type="component" value="Chromosome 5"/>
</dbReference>
<dbReference type="GO" id="GO:0043531">
    <property type="term" value="F:ADP binding"/>
    <property type="evidence" value="ECO:0007669"/>
    <property type="project" value="InterPro"/>
</dbReference>
<dbReference type="SUPFAM" id="SSF52540">
    <property type="entry name" value="P-loop containing nucleoside triphosphate hydrolases"/>
    <property type="match status" value="1"/>
</dbReference>
<dbReference type="InterPro" id="IPR036388">
    <property type="entry name" value="WH-like_DNA-bd_sf"/>
</dbReference>
<gene>
    <name evidence="13" type="ORF">OLC1_LOCUS14632</name>
</gene>
<feature type="domain" description="NB-ARC" evidence="11">
    <location>
        <begin position="217"/>
        <end position="292"/>
    </location>
</feature>
<dbReference type="GO" id="GO:0005737">
    <property type="term" value="C:cytoplasm"/>
    <property type="evidence" value="ECO:0007669"/>
    <property type="project" value="UniProtKB-SubCell"/>
</dbReference>
<comment type="subcellular location">
    <subcellularLocation>
        <location evidence="2">Cytoplasm</location>
    </subcellularLocation>
</comment>
<keyword evidence="6" id="KW-0381">Hypersensitive response</keyword>
<keyword evidence="10" id="KW-0067">ATP-binding</keyword>
<evidence type="ECO:0000256" key="9">
    <source>
        <dbReference type="ARBA" id="ARBA00022821"/>
    </source>
</evidence>
<evidence type="ECO:0000256" key="7">
    <source>
        <dbReference type="ARBA" id="ARBA00022737"/>
    </source>
</evidence>
<dbReference type="InterPro" id="IPR042197">
    <property type="entry name" value="Apaf_helical"/>
</dbReference>
<dbReference type="GO" id="GO:0009626">
    <property type="term" value="P:plant-type hypersensitive response"/>
    <property type="evidence" value="ECO:0007669"/>
    <property type="project" value="UniProtKB-KW"/>
</dbReference>
<dbReference type="SUPFAM" id="SSF52058">
    <property type="entry name" value="L domain-like"/>
    <property type="match status" value="1"/>
</dbReference>
<dbReference type="Gene3D" id="3.80.10.10">
    <property type="entry name" value="Ribonuclease Inhibitor"/>
    <property type="match status" value="1"/>
</dbReference>
<protein>
    <submittedName>
        <fullName evidence="13">OLC1v1005118C1</fullName>
    </submittedName>
</protein>
<dbReference type="InterPro" id="IPR002182">
    <property type="entry name" value="NB-ARC"/>
</dbReference>
<name>A0AAV1DDX3_OLDCO</name>
<dbReference type="Gene3D" id="3.40.50.300">
    <property type="entry name" value="P-loop containing nucleotide triphosphate hydrolases"/>
    <property type="match status" value="1"/>
</dbReference>
<evidence type="ECO:0000256" key="4">
    <source>
        <dbReference type="ARBA" id="ARBA00022490"/>
    </source>
</evidence>
<evidence type="ECO:0000313" key="14">
    <source>
        <dbReference type="Proteomes" id="UP001161247"/>
    </source>
</evidence>
<dbReference type="AlphaFoldDB" id="A0AAV1DDX3"/>
<evidence type="ECO:0000259" key="12">
    <source>
        <dbReference type="Pfam" id="PF23559"/>
    </source>
</evidence>
<dbReference type="PANTHER" id="PTHR23155:SF1152">
    <property type="entry name" value="AAA+ ATPASE DOMAIN-CONTAINING PROTEIN"/>
    <property type="match status" value="1"/>
</dbReference>
<dbReference type="PANTHER" id="PTHR23155">
    <property type="entry name" value="DISEASE RESISTANCE PROTEIN RP"/>
    <property type="match status" value="1"/>
</dbReference>
<evidence type="ECO:0000256" key="8">
    <source>
        <dbReference type="ARBA" id="ARBA00022741"/>
    </source>
</evidence>
<keyword evidence="8" id="KW-0547">Nucleotide-binding</keyword>
<evidence type="ECO:0000256" key="10">
    <source>
        <dbReference type="ARBA" id="ARBA00022840"/>
    </source>
</evidence>
<dbReference type="PRINTS" id="PR00364">
    <property type="entry name" value="DISEASERSIST"/>
</dbReference>
<sequence length="695" mass="79902">MLRCTFQQLSPPAADHLFLNFTSNKQQYGLHLHYFYYWPANQLDFVDSVLEKMKKVLIQEIEPIENRQRVQTIHDKLDCCRSFLRDVEELHRQQQDELQALWDRVFKVTNNVNTLVGQLLSADQSDSSSELIASILEDILSTEPDIEVKRFELRRKDKKLKVKEVTRSGSHLSSSPFPFTAKGEVVGFVNDERSIKDQFTGGSMHLRIVAIVGMVGLGRRYLIFLDDIWDVEAWYSLAGSFPDDKNGSRILITSRHRSVAPQHLLAQGPHSLRPLNKEESLELLQMKLFLRNDSWTPALSDFATQIAKYCKGLPLTIVIVAGLLKTTEPEGWEKIRDDLSSGHASVIEHCMNTLEHSDEHLPDHLKHFLLYFGAFPEDKEISAERLLHLWIAEGFVQKAEGNRIEDAAQSYLKVCSATCFWDSIGIRIFCDSIGIEDILIQCQFIHLAKSWNWSQIQLGFQILCSYSLVISFKLLRVPDLEHVDICCRLPSEIESLFQLAFLAIKGKICSNLSSITILSNLEILILVPSEEVSLTDSLWNLQKLKYLQIWYPYGILPVKDLDDALILYELDRLCGVVIPSLDSMERLMRKFPNIRRFKCRLFVHVENHIVRDKIVFPDSLSQLQTLSMKSNRPLVPPITFELFLPKHLKKLSSLKFVLSWRNISTIGQLPNLQVLKLLSIHFEGDTWEMEEGDDT</sequence>
<dbReference type="Pfam" id="PF00931">
    <property type="entry name" value="NB-ARC"/>
    <property type="match status" value="1"/>
</dbReference>
<proteinExistence type="inferred from homology"/>
<dbReference type="InterPro" id="IPR044974">
    <property type="entry name" value="Disease_R_plants"/>
</dbReference>
<dbReference type="EMBL" id="OX459122">
    <property type="protein sequence ID" value="CAI9106060.1"/>
    <property type="molecule type" value="Genomic_DNA"/>
</dbReference>
<accession>A0AAV1DDX3</accession>
<keyword evidence="9" id="KW-0611">Plant defense</keyword>
<evidence type="ECO:0000256" key="6">
    <source>
        <dbReference type="ARBA" id="ARBA00022667"/>
    </source>
</evidence>
<keyword evidence="14" id="KW-1185">Reference proteome</keyword>
<comment type="function">
    <text evidence="1">Confers resistance to late blight (Phytophthora infestans) races carrying the avirulence gene Avr1. Resistance proteins guard the plant against pathogens that contain an appropriate avirulence protein via an indirect interaction with this avirulence protein. That triggers a defense system including the hypersensitive response, which restricts the pathogen growth.</text>
</comment>
<evidence type="ECO:0000259" key="11">
    <source>
        <dbReference type="Pfam" id="PF00931"/>
    </source>
</evidence>
<evidence type="ECO:0000256" key="5">
    <source>
        <dbReference type="ARBA" id="ARBA00022614"/>
    </source>
</evidence>
<dbReference type="Pfam" id="PF23559">
    <property type="entry name" value="WHD_DRP"/>
    <property type="match status" value="1"/>
</dbReference>
<evidence type="ECO:0000256" key="1">
    <source>
        <dbReference type="ARBA" id="ARBA00002074"/>
    </source>
</evidence>
<evidence type="ECO:0000313" key="13">
    <source>
        <dbReference type="EMBL" id="CAI9106060.1"/>
    </source>
</evidence>
<evidence type="ECO:0000256" key="3">
    <source>
        <dbReference type="ARBA" id="ARBA00008894"/>
    </source>
</evidence>
<keyword evidence="7" id="KW-0677">Repeat</keyword>
<feature type="domain" description="Disease resistance protein winged helix" evidence="12">
    <location>
        <begin position="375"/>
        <end position="414"/>
    </location>
</feature>
<dbReference type="InterPro" id="IPR058922">
    <property type="entry name" value="WHD_DRP"/>
</dbReference>
<dbReference type="Gene3D" id="1.10.8.430">
    <property type="entry name" value="Helical domain of apoptotic protease-activating factors"/>
    <property type="match status" value="1"/>
</dbReference>
<dbReference type="Gene3D" id="1.10.10.10">
    <property type="entry name" value="Winged helix-like DNA-binding domain superfamily/Winged helix DNA-binding domain"/>
    <property type="match status" value="1"/>
</dbReference>
<dbReference type="InterPro" id="IPR032675">
    <property type="entry name" value="LRR_dom_sf"/>
</dbReference>
<evidence type="ECO:0000256" key="2">
    <source>
        <dbReference type="ARBA" id="ARBA00004496"/>
    </source>
</evidence>
<comment type="similarity">
    <text evidence="3">Belongs to the disease resistance NB-LRR family.</text>
</comment>
<keyword evidence="4" id="KW-0963">Cytoplasm</keyword>
<organism evidence="13 14">
    <name type="scientific">Oldenlandia corymbosa var. corymbosa</name>
    <dbReference type="NCBI Taxonomy" id="529605"/>
    <lineage>
        <taxon>Eukaryota</taxon>
        <taxon>Viridiplantae</taxon>
        <taxon>Streptophyta</taxon>
        <taxon>Embryophyta</taxon>
        <taxon>Tracheophyta</taxon>
        <taxon>Spermatophyta</taxon>
        <taxon>Magnoliopsida</taxon>
        <taxon>eudicotyledons</taxon>
        <taxon>Gunneridae</taxon>
        <taxon>Pentapetalae</taxon>
        <taxon>asterids</taxon>
        <taxon>lamiids</taxon>
        <taxon>Gentianales</taxon>
        <taxon>Rubiaceae</taxon>
        <taxon>Rubioideae</taxon>
        <taxon>Spermacoceae</taxon>
        <taxon>Hedyotis-Oldenlandia complex</taxon>
        <taxon>Oldenlandia</taxon>
    </lineage>
</organism>
<keyword evidence="5" id="KW-0433">Leucine-rich repeat</keyword>
<dbReference type="InterPro" id="IPR027417">
    <property type="entry name" value="P-loop_NTPase"/>
</dbReference>